<dbReference type="EMBL" id="BPLQ01009898">
    <property type="protein sequence ID" value="GIY47227.1"/>
    <property type="molecule type" value="Genomic_DNA"/>
</dbReference>
<reference evidence="1 2" key="1">
    <citation type="submission" date="2021-06" db="EMBL/GenBank/DDBJ databases">
        <title>Caerostris darwini draft genome.</title>
        <authorList>
            <person name="Kono N."/>
            <person name="Arakawa K."/>
        </authorList>
    </citation>
    <scope>NUCLEOTIDE SEQUENCE [LARGE SCALE GENOMIC DNA]</scope>
</reference>
<evidence type="ECO:0000313" key="2">
    <source>
        <dbReference type="Proteomes" id="UP001054837"/>
    </source>
</evidence>
<dbReference type="AlphaFoldDB" id="A0AAV4TPJ4"/>
<keyword evidence="2" id="KW-1185">Reference proteome</keyword>
<dbReference type="Proteomes" id="UP001054837">
    <property type="component" value="Unassembled WGS sequence"/>
</dbReference>
<organism evidence="1 2">
    <name type="scientific">Caerostris darwini</name>
    <dbReference type="NCBI Taxonomy" id="1538125"/>
    <lineage>
        <taxon>Eukaryota</taxon>
        <taxon>Metazoa</taxon>
        <taxon>Ecdysozoa</taxon>
        <taxon>Arthropoda</taxon>
        <taxon>Chelicerata</taxon>
        <taxon>Arachnida</taxon>
        <taxon>Araneae</taxon>
        <taxon>Araneomorphae</taxon>
        <taxon>Entelegynae</taxon>
        <taxon>Araneoidea</taxon>
        <taxon>Araneidae</taxon>
        <taxon>Caerostris</taxon>
    </lineage>
</organism>
<name>A0AAV4TPJ4_9ARAC</name>
<accession>A0AAV4TPJ4</accession>
<proteinExistence type="predicted"/>
<comment type="caution">
    <text evidence="1">The sequence shown here is derived from an EMBL/GenBank/DDBJ whole genome shotgun (WGS) entry which is preliminary data.</text>
</comment>
<protein>
    <submittedName>
        <fullName evidence="1">Uncharacterized protein</fullName>
    </submittedName>
</protein>
<evidence type="ECO:0000313" key="1">
    <source>
        <dbReference type="EMBL" id="GIY47227.1"/>
    </source>
</evidence>
<sequence length="159" mass="17938">MCEPRSSVGLRSLCFGCLLVLQFIWKLTGSWTMELGVFKQGVACRSVIGFRALCRSPGITPILFRREVNNSTLGRRVASKIDGLPFDSPLFLNPYQEVTGGTLGKVKISRVKYLFTLNPRRVYMWCPAEKDWEILVGSGNYVAKWALLYIKCCKNYVAS</sequence>
<gene>
    <name evidence="1" type="ORF">CDAR_506161</name>
</gene>